<reference evidence="1" key="1">
    <citation type="journal article" date="2020" name="bioRxiv">
        <title>Comparative genomics of Chlamydomonas.</title>
        <authorList>
            <person name="Craig R.J."/>
            <person name="Hasan A.R."/>
            <person name="Ness R.W."/>
            <person name="Keightley P.D."/>
        </authorList>
    </citation>
    <scope>NUCLEOTIDE SEQUENCE</scope>
    <source>
        <strain evidence="1">CCAP 11/70</strain>
    </source>
</reference>
<proteinExistence type="predicted"/>
<dbReference type="GO" id="GO:0035770">
    <property type="term" value="C:ribonucleoprotein granule"/>
    <property type="evidence" value="ECO:0007669"/>
    <property type="project" value="TreeGrafter"/>
</dbReference>
<dbReference type="EMBL" id="JAEHOE010000012">
    <property type="protein sequence ID" value="KAG2497879.1"/>
    <property type="molecule type" value="Genomic_DNA"/>
</dbReference>
<evidence type="ECO:0000313" key="1">
    <source>
        <dbReference type="EMBL" id="KAG2497879.1"/>
    </source>
</evidence>
<dbReference type="PANTHER" id="PTHR21228:SF40">
    <property type="entry name" value="LD45607P"/>
    <property type="match status" value="1"/>
</dbReference>
<evidence type="ECO:0000313" key="2">
    <source>
        <dbReference type="Proteomes" id="UP000612055"/>
    </source>
</evidence>
<dbReference type="GO" id="GO:0044528">
    <property type="term" value="P:regulation of mitochondrial mRNA stability"/>
    <property type="evidence" value="ECO:0007669"/>
    <property type="project" value="TreeGrafter"/>
</dbReference>
<dbReference type="PANTHER" id="PTHR21228">
    <property type="entry name" value="FAST LEU-RICH DOMAIN-CONTAINING"/>
    <property type="match status" value="1"/>
</dbReference>
<dbReference type="GO" id="GO:0009507">
    <property type="term" value="C:chloroplast"/>
    <property type="evidence" value="ECO:0007669"/>
    <property type="project" value="GOC"/>
</dbReference>
<protein>
    <recommendedName>
        <fullName evidence="3">RAP domain-containing protein</fullName>
    </recommendedName>
</protein>
<dbReference type="InterPro" id="IPR050870">
    <property type="entry name" value="FAST_kinase"/>
</dbReference>
<organism evidence="1 2">
    <name type="scientific">Edaphochlamys debaryana</name>
    <dbReference type="NCBI Taxonomy" id="47281"/>
    <lineage>
        <taxon>Eukaryota</taxon>
        <taxon>Viridiplantae</taxon>
        <taxon>Chlorophyta</taxon>
        <taxon>core chlorophytes</taxon>
        <taxon>Chlorophyceae</taxon>
        <taxon>CS clade</taxon>
        <taxon>Chlamydomonadales</taxon>
        <taxon>Chlamydomonadales incertae sedis</taxon>
        <taxon>Edaphochlamys</taxon>
    </lineage>
</organism>
<dbReference type="OrthoDB" id="536711at2759"/>
<dbReference type="GO" id="GO:0003723">
    <property type="term" value="F:RNA binding"/>
    <property type="evidence" value="ECO:0007669"/>
    <property type="project" value="TreeGrafter"/>
</dbReference>
<dbReference type="GO" id="GO:0005759">
    <property type="term" value="C:mitochondrial matrix"/>
    <property type="evidence" value="ECO:0007669"/>
    <property type="project" value="TreeGrafter"/>
</dbReference>
<name>A0A835Y9Z9_9CHLO</name>
<dbReference type="GO" id="GO:1901259">
    <property type="term" value="P:chloroplast rRNA processing"/>
    <property type="evidence" value="ECO:0007669"/>
    <property type="project" value="TreeGrafter"/>
</dbReference>
<dbReference type="Proteomes" id="UP000612055">
    <property type="component" value="Unassembled WGS sequence"/>
</dbReference>
<dbReference type="GO" id="GO:0000963">
    <property type="term" value="P:mitochondrial RNA processing"/>
    <property type="evidence" value="ECO:0007669"/>
    <property type="project" value="TreeGrafter"/>
</dbReference>
<gene>
    <name evidence="1" type="ORF">HYH03_004145</name>
</gene>
<comment type="caution">
    <text evidence="1">The sequence shown here is derived from an EMBL/GenBank/DDBJ whole genome shotgun (WGS) entry which is preliminary data.</text>
</comment>
<evidence type="ECO:0008006" key="3">
    <source>
        <dbReference type="Google" id="ProtNLM"/>
    </source>
</evidence>
<dbReference type="AlphaFoldDB" id="A0A835Y9Z9"/>
<sequence length="547" mass="58956">MNWAVKLRAASPDDLSLRKGIFDLRAPTFLSDQDHANLWLALSEAFKGAEGRQVLSSVDLPGLLESSAEGLLGTKELAPQACSNILLACARLKWKRETLVNHLTACVLESKPSKQHLANTAYALGELAVDVGYKPRPEDVQGLAKAVNALLSSEDGWNSLKPLDVANLLLGCANLRAAEGNAHPVLAEIAKALSAECTRSQFAGFKAQDLTNTLWALTKMGCAEQSCFAAAAEAAALPSFTDNAMPQSWANLWYALALARHRPSEHLLLKTCDAEAMLQKRSNGQDCANLLWALANLRLYDERLVDALAERLGELLRQGRKQLTAQALGNCLWSLAVMGPDVLSRHSGLVEGLLREAERRWSSDGRSAIAEVGLAQLWQTQVELAHVGGGELQRILGAGEGREGSLVAAMRANAATRVAAVASVKPTSLQREVAIALEQLREQSGPGAIVSVQQGYVVEKEGQFSEALVSLACGRCVAVETVFEGEVYSNPSHDRVLTGPVILRHRHLGRCFGTGNVVTVPFWEWKAAKAKGEQLRYLSNRLGLGEA</sequence>
<accession>A0A835Y9Z9</accession>
<keyword evidence="2" id="KW-1185">Reference proteome</keyword>